<dbReference type="NCBIfam" id="TIGR01444">
    <property type="entry name" value="fkbM_fam"/>
    <property type="match status" value="1"/>
</dbReference>
<dbReference type="AlphaFoldDB" id="A0A9X1B5Y6"/>
<dbReference type="Gene3D" id="3.40.50.150">
    <property type="entry name" value="Vaccinia Virus protein VP39"/>
    <property type="match status" value="1"/>
</dbReference>
<evidence type="ECO:0000313" key="3">
    <source>
        <dbReference type="Proteomes" id="UP001138768"/>
    </source>
</evidence>
<keyword evidence="3" id="KW-1185">Reference proteome</keyword>
<proteinExistence type="predicted"/>
<gene>
    <name evidence="2" type="ORF">CKO42_19765</name>
</gene>
<organism evidence="2 3">
    <name type="scientific">Lamprobacter modestohalophilus</name>
    <dbReference type="NCBI Taxonomy" id="1064514"/>
    <lineage>
        <taxon>Bacteria</taxon>
        <taxon>Pseudomonadati</taxon>
        <taxon>Pseudomonadota</taxon>
        <taxon>Gammaproteobacteria</taxon>
        <taxon>Chromatiales</taxon>
        <taxon>Chromatiaceae</taxon>
        <taxon>Lamprobacter</taxon>
    </lineage>
</organism>
<name>A0A9X1B5Y6_9GAMM</name>
<dbReference type="Proteomes" id="UP001138768">
    <property type="component" value="Unassembled WGS sequence"/>
</dbReference>
<evidence type="ECO:0000259" key="1">
    <source>
        <dbReference type="Pfam" id="PF05050"/>
    </source>
</evidence>
<protein>
    <recommendedName>
        <fullName evidence="1">Methyltransferase FkbM domain-containing protein</fullName>
    </recommendedName>
</protein>
<evidence type="ECO:0000313" key="2">
    <source>
        <dbReference type="EMBL" id="MBK1620624.1"/>
    </source>
</evidence>
<dbReference type="EMBL" id="NRRY01000044">
    <property type="protein sequence ID" value="MBK1620624.1"/>
    <property type="molecule type" value="Genomic_DNA"/>
</dbReference>
<feature type="domain" description="Methyltransferase FkbM" evidence="1">
    <location>
        <begin position="196"/>
        <end position="257"/>
    </location>
</feature>
<dbReference type="InterPro" id="IPR029063">
    <property type="entry name" value="SAM-dependent_MTases_sf"/>
</dbReference>
<accession>A0A9X1B5Y6</accession>
<dbReference type="InterPro" id="IPR006342">
    <property type="entry name" value="FkbM_mtfrase"/>
</dbReference>
<reference evidence="2 3" key="1">
    <citation type="journal article" date="2020" name="Microorganisms">
        <title>Osmotic Adaptation and Compatible Solute Biosynthesis of Phototrophic Bacteria as Revealed from Genome Analyses.</title>
        <authorList>
            <person name="Imhoff J.F."/>
            <person name="Rahn T."/>
            <person name="Kunzel S."/>
            <person name="Keller A."/>
            <person name="Neulinger S.C."/>
        </authorList>
    </citation>
    <scope>NUCLEOTIDE SEQUENCE [LARGE SCALE GENOMIC DNA]</scope>
    <source>
        <strain evidence="2 3">DSM 25653</strain>
    </source>
</reference>
<comment type="caution">
    <text evidence="2">The sequence shown here is derived from an EMBL/GenBank/DDBJ whole genome shotgun (WGS) entry which is preliminary data.</text>
</comment>
<sequence length="314" mass="35666">MIFGATIDMTDSDLTLISQPPKLSFRKKIRVLLRALRQFSGWYQRLLAEEVWQQMKWHGARILVPAGGGHFAIFTPVAEGDEQGMIQRTHRIFDHHTYAPYTQAENHMFIQAARGKKRFLDIGAAEGYYSALFSAIAGSDAEIISVDPMDPGWVGEGHLESVRTQNRKFHKNKRWEIVRAYLTDNTNAIDPAAQVESECEVMTLVQLCDKFDFRPDFIKLDIESWEWEVLLSSIDFLREIKPTIILELHGSILRDRGLSPSELVERIKSVAGYKVAFQEARSLENADNSHLVLQPVTAKTEPLSDAARSRHTTA</sequence>
<dbReference type="SUPFAM" id="SSF53335">
    <property type="entry name" value="S-adenosyl-L-methionine-dependent methyltransferases"/>
    <property type="match status" value="1"/>
</dbReference>
<dbReference type="Pfam" id="PF05050">
    <property type="entry name" value="Methyltransf_21"/>
    <property type="match status" value="1"/>
</dbReference>